<gene>
    <name evidence="1" type="ORF">GWK08_12070</name>
</gene>
<keyword evidence="2" id="KW-1185">Reference proteome</keyword>
<accession>A0A6P0ULE6</accession>
<dbReference type="AlphaFoldDB" id="A0A6P0ULE6"/>
<sequence length="164" mass="17887">MKKILIALSVLFFIACDDGNLQVETLDFDNVSIQTCTGSTTLLFKINGSESLILQVPDDLIQNTVTEAEGRTSTIPGQSQFFYRAFSANVSNTYFCSELPPADPTVTSELEASAGTIRVNTVEVMDNGTTTYQHTINIEGLVLLNTNGERLVDTNFEFGTLTTN</sequence>
<comment type="caution">
    <text evidence="1">The sequence shown here is derived from an EMBL/GenBank/DDBJ whole genome shotgun (WGS) entry which is preliminary data.</text>
</comment>
<evidence type="ECO:0008006" key="3">
    <source>
        <dbReference type="Google" id="ProtNLM"/>
    </source>
</evidence>
<protein>
    <recommendedName>
        <fullName evidence="3">Lipoprotein</fullName>
    </recommendedName>
</protein>
<evidence type="ECO:0000313" key="2">
    <source>
        <dbReference type="Proteomes" id="UP000468581"/>
    </source>
</evidence>
<organism evidence="1 2">
    <name type="scientific">Leptobacterium flavescens</name>
    <dbReference type="NCBI Taxonomy" id="472055"/>
    <lineage>
        <taxon>Bacteria</taxon>
        <taxon>Pseudomonadati</taxon>
        <taxon>Bacteroidota</taxon>
        <taxon>Flavobacteriia</taxon>
        <taxon>Flavobacteriales</taxon>
        <taxon>Flavobacteriaceae</taxon>
        <taxon>Leptobacterium</taxon>
    </lineage>
</organism>
<name>A0A6P0ULE6_9FLAO</name>
<dbReference type="Proteomes" id="UP000468581">
    <property type="component" value="Unassembled WGS sequence"/>
</dbReference>
<proteinExistence type="predicted"/>
<dbReference type="EMBL" id="JAABOO010000002">
    <property type="protein sequence ID" value="NER14181.1"/>
    <property type="molecule type" value="Genomic_DNA"/>
</dbReference>
<reference evidence="1 2" key="1">
    <citation type="submission" date="2020-01" db="EMBL/GenBank/DDBJ databases">
        <title>Leptobacterium flavescens.</title>
        <authorList>
            <person name="Wang G."/>
        </authorList>
    </citation>
    <scope>NUCLEOTIDE SEQUENCE [LARGE SCALE GENOMIC DNA]</scope>
    <source>
        <strain evidence="1 2">KCTC 22160</strain>
    </source>
</reference>
<dbReference type="PROSITE" id="PS51257">
    <property type="entry name" value="PROKAR_LIPOPROTEIN"/>
    <property type="match status" value="1"/>
</dbReference>
<evidence type="ECO:0000313" key="1">
    <source>
        <dbReference type="EMBL" id="NER14181.1"/>
    </source>
</evidence>
<dbReference type="RefSeq" id="WP_163607439.1">
    <property type="nucleotide sequence ID" value="NZ_JAABOO010000002.1"/>
</dbReference>